<accession>A0A8X6LM09</accession>
<protein>
    <recommendedName>
        <fullName evidence="2">DUF5641 domain-containing protein</fullName>
    </recommendedName>
</protein>
<feature type="compositionally biased region" description="Polar residues" evidence="1">
    <location>
        <begin position="549"/>
        <end position="559"/>
    </location>
</feature>
<sequence length="667" mass="75753">MAEAQTFELLKKKRKSFRTAVTKVVNELEAELSNSDLNVDRLSELVETLSIKFEPLTLVDQQLEPLFKPEQFDGEFEITEEYREKVLLWQFRAKKKINEYLKPRVTSPSFQTTLSQSQDEHFRNSDNIRIKVPKYYITRFYGDDASKWLTFWNSFETSVHNNESLNKVDKFNYLKAHLGGSALNTVEGFPISAKAYDGAVKLLKNRFANPEILIQAHMNKILSLQPLKNSNDLRSFRKFVDNCNVQLRSLNSLGVSSANYGKILCPMLLKLIPSDLLLDYNKLQQNGSRSDIQQLLSFLTQSLTAREQTYSTNKSSFELCDQNSLLIHSLLTNREKISDLWELDSLSIKDPSEKRSKLELQDLALKHCENTILRDDEDDVEDLEPLTPAMFLQDIREVGVPELDRIDENKLNKRLVYRNRIQMDLRKRFRVEYLGQLRKIKNVKGEDTLSEGDIVLVGDDHTKRINWNLGKILKLYPGKDEKVRAAQVKTKLGTFLRPVQKLYLLEVMEKTKSSVHPTNSPLFSDANEGSHLPINIDPELSKHQGAATPLTQPCSSVSNGGARLEPRAETSSHQQAETSSVQPCSSVSNGGGGLKLRTETSGHQQAETSSMQPCSSVSDGEAGVEPRVETLELPDDLTSDVGHQHPTPRRSRYGRLLKLRKGLVDSY</sequence>
<dbReference type="Proteomes" id="UP000887116">
    <property type="component" value="Unassembled WGS sequence"/>
</dbReference>
<dbReference type="PANTHER" id="PTHR47331:SF2">
    <property type="match status" value="1"/>
</dbReference>
<dbReference type="Pfam" id="PF03564">
    <property type="entry name" value="DUF1759"/>
    <property type="match status" value="1"/>
</dbReference>
<evidence type="ECO:0000313" key="4">
    <source>
        <dbReference type="Proteomes" id="UP000887116"/>
    </source>
</evidence>
<reference evidence="3" key="1">
    <citation type="submission" date="2020-07" db="EMBL/GenBank/DDBJ databases">
        <title>Multicomponent nature underlies the extraordinary mechanical properties of spider dragline silk.</title>
        <authorList>
            <person name="Kono N."/>
            <person name="Nakamura H."/>
            <person name="Mori M."/>
            <person name="Yoshida Y."/>
            <person name="Ohtoshi R."/>
            <person name="Malay A.D."/>
            <person name="Moran D.A.P."/>
            <person name="Tomita M."/>
            <person name="Numata K."/>
            <person name="Arakawa K."/>
        </authorList>
    </citation>
    <scope>NUCLEOTIDE SEQUENCE</scope>
</reference>
<name>A0A8X6LM09_TRICU</name>
<feature type="compositionally biased region" description="Polar residues" evidence="1">
    <location>
        <begin position="599"/>
        <end position="618"/>
    </location>
</feature>
<organism evidence="3 4">
    <name type="scientific">Trichonephila clavata</name>
    <name type="common">Joro spider</name>
    <name type="synonym">Nephila clavata</name>
    <dbReference type="NCBI Taxonomy" id="2740835"/>
    <lineage>
        <taxon>Eukaryota</taxon>
        <taxon>Metazoa</taxon>
        <taxon>Ecdysozoa</taxon>
        <taxon>Arthropoda</taxon>
        <taxon>Chelicerata</taxon>
        <taxon>Arachnida</taxon>
        <taxon>Araneae</taxon>
        <taxon>Araneomorphae</taxon>
        <taxon>Entelegynae</taxon>
        <taxon>Araneoidea</taxon>
        <taxon>Nephilidae</taxon>
        <taxon>Trichonephila</taxon>
    </lineage>
</organism>
<evidence type="ECO:0000313" key="3">
    <source>
        <dbReference type="EMBL" id="GFR12399.1"/>
    </source>
</evidence>
<dbReference type="Pfam" id="PF18701">
    <property type="entry name" value="DUF5641"/>
    <property type="match status" value="1"/>
</dbReference>
<dbReference type="AlphaFoldDB" id="A0A8X6LM09"/>
<feature type="domain" description="DUF5641" evidence="2">
    <location>
        <begin position="420"/>
        <end position="505"/>
    </location>
</feature>
<evidence type="ECO:0000259" key="2">
    <source>
        <dbReference type="Pfam" id="PF18701"/>
    </source>
</evidence>
<keyword evidence="4" id="KW-1185">Reference proteome</keyword>
<comment type="caution">
    <text evidence="3">The sequence shown here is derived from an EMBL/GenBank/DDBJ whole genome shotgun (WGS) entry which is preliminary data.</text>
</comment>
<proteinExistence type="predicted"/>
<gene>
    <name evidence="3" type="primary">AVEN_207996_1</name>
    <name evidence="3" type="ORF">TNCT_165321</name>
</gene>
<dbReference type="PANTHER" id="PTHR47331">
    <property type="entry name" value="PHD-TYPE DOMAIN-CONTAINING PROTEIN"/>
    <property type="match status" value="1"/>
</dbReference>
<feature type="compositionally biased region" description="Polar residues" evidence="1">
    <location>
        <begin position="571"/>
        <end position="588"/>
    </location>
</feature>
<feature type="region of interest" description="Disordered" evidence="1">
    <location>
        <begin position="514"/>
        <end position="652"/>
    </location>
</feature>
<dbReference type="InterPro" id="IPR005312">
    <property type="entry name" value="DUF1759"/>
</dbReference>
<dbReference type="EMBL" id="BMAO01006903">
    <property type="protein sequence ID" value="GFR12399.1"/>
    <property type="molecule type" value="Genomic_DNA"/>
</dbReference>
<dbReference type="InterPro" id="IPR040676">
    <property type="entry name" value="DUF5641"/>
</dbReference>
<evidence type="ECO:0000256" key="1">
    <source>
        <dbReference type="SAM" id="MobiDB-lite"/>
    </source>
</evidence>